<keyword evidence="5" id="KW-0520">NAD</keyword>
<organism evidence="7 8">
    <name type="scientific">Aquimarina rubra</name>
    <dbReference type="NCBI Taxonomy" id="1920033"/>
    <lineage>
        <taxon>Bacteria</taxon>
        <taxon>Pseudomonadati</taxon>
        <taxon>Bacteroidota</taxon>
        <taxon>Flavobacteriia</taxon>
        <taxon>Flavobacteriales</taxon>
        <taxon>Flavobacteriaceae</taxon>
        <taxon>Aquimarina</taxon>
    </lineage>
</organism>
<dbReference type="Proteomes" id="UP001597319">
    <property type="component" value="Unassembled WGS sequence"/>
</dbReference>
<proteinExistence type="predicted"/>
<evidence type="ECO:0000256" key="5">
    <source>
        <dbReference type="ARBA" id="ARBA00023027"/>
    </source>
</evidence>
<dbReference type="Gene3D" id="3.50.50.60">
    <property type="entry name" value="FAD/NAD(P)-binding domain"/>
    <property type="match status" value="2"/>
</dbReference>
<evidence type="ECO:0000256" key="2">
    <source>
        <dbReference type="ARBA" id="ARBA00022729"/>
    </source>
</evidence>
<dbReference type="InterPro" id="IPR036188">
    <property type="entry name" value="FAD/NAD-bd_sf"/>
</dbReference>
<dbReference type="EMBL" id="JBHULE010000035">
    <property type="protein sequence ID" value="MFD2565340.1"/>
    <property type="molecule type" value="Genomic_DNA"/>
</dbReference>
<dbReference type="InterPro" id="IPR052206">
    <property type="entry name" value="Retinol_saturase"/>
</dbReference>
<keyword evidence="3" id="KW-0274">FAD</keyword>
<evidence type="ECO:0000259" key="6">
    <source>
        <dbReference type="Pfam" id="PF01593"/>
    </source>
</evidence>
<keyword evidence="2" id="KW-0732">Signal</keyword>
<keyword evidence="1" id="KW-0285">Flavoprotein</keyword>
<reference evidence="8" key="1">
    <citation type="journal article" date="2019" name="Int. J. Syst. Evol. Microbiol.">
        <title>The Global Catalogue of Microorganisms (GCM) 10K type strain sequencing project: providing services to taxonomists for standard genome sequencing and annotation.</title>
        <authorList>
            <consortium name="The Broad Institute Genomics Platform"/>
            <consortium name="The Broad Institute Genome Sequencing Center for Infectious Disease"/>
            <person name="Wu L."/>
            <person name="Ma J."/>
        </authorList>
    </citation>
    <scope>NUCLEOTIDE SEQUENCE [LARGE SCALE GENOMIC DNA]</scope>
    <source>
        <strain evidence="8">KCTC 52274</strain>
    </source>
</reference>
<comment type="caution">
    <text evidence="7">The sequence shown here is derived from an EMBL/GenBank/DDBJ whole genome shotgun (WGS) entry which is preliminary data.</text>
</comment>
<keyword evidence="4" id="KW-0521">NADP</keyword>
<evidence type="ECO:0000313" key="8">
    <source>
        <dbReference type="Proteomes" id="UP001597319"/>
    </source>
</evidence>
<dbReference type="RefSeq" id="WP_378295159.1">
    <property type="nucleotide sequence ID" value="NZ_JBHULE010000035.1"/>
</dbReference>
<keyword evidence="8" id="KW-1185">Reference proteome</keyword>
<gene>
    <name evidence="7" type="ORF">ACFSR1_21865</name>
</gene>
<dbReference type="Pfam" id="PF01593">
    <property type="entry name" value="Amino_oxidase"/>
    <property type="match status" value="1"/>
</dbReference>
<feature type="domain" description="Amine oxidase" evidence="6">
    <location>
        <begin position="35"/>
        <end position="301"/>
    </location>
</feature>
<dbReference type="InterPro" id="IPR002937">
    <property type="entry name" value="Amino_oxidase"/>
</dbReference>
<evidence type="ECO:0000256" key="3">
    <source>
        <dbReference type="ARBA" id="ARBA00022827"/>
    </source>
</evidence>
<dbReference type="SUPFAM" id="SSF51905">
    <property type="entry name" value="FAD/NAD(P)-binding domain"/>
    <property type="match status" value="1"/>
</dbReference>
<name>A0ABW5LKL2_9FLAO</name>
<sequence length="539" mass="61392">MSSYYWFMVEKSYKKFTSDVVFTNDTYVIIGSGVGGLTTAVFLAKAGKKVVVLEQHYTPGGFTHTFKRRKGLVWDVGVHYVGNMEENSGLRRIFNYLSDNKLEWDPMGDPYDVAFVGGRKFEFVSGKENFRKKFHEYFPNDKNAIDKYLELLEKSTKKNLLYFVQKALPGLLNTVLGPIFRRIQKPIASKTTYQVLSSITDNQELIAVLCAQCGNYGLSPKESSFASHCIVINHFMEGGYYPRGGANRIHQTIIDNLESLGVKVFIKANVEKIITKGKSVKGLLINGKEFSCKKVISNAGAYNTFQRLLDSSVNNKKHIDFRSIKPSTCHLCLYIGLDKSDAELKLPKYNIWWYADKDTDSILNDKDNLSKDQLSFAYISFPSAKDSLWSTKHPDQSTIQLIGRAWYKDFRAYEDKPWLNRGEEYDKIKDQFKEKGLSLLRELYPHLEEHIIHAEVSTPVSTKKFSNYNEGEIYGVTHAPERYKTRVLRPRTHIKGLFLTGQDITLVGVGGAMGSGILTATTIIKWNMSKQFKEISAKY</sequence>
<evidence type="ECO:0000256" key="4">
    <source>
        <dbReference type="ARBA" id="ARBA00022857"/>
    </source>
</evidence>
<dbReference type="PANTHER" id="PTHR46091">
    <property type="entry name" value="BLR7054 PROTEIN"/>
    <property type="match status" value="1"/>
</dbReference>
<accession>A0ABW5LKL2</accession>
<protein>
    <submittedName>
        <fullName evidence="7">Phytoene desaturase family protein</fullName>
    </submittedName>
</protein>
<dbReference type="PANTHER" id="PTHR46091:SF3">
    <property type="entry name" value="AMINE OXIDASE DOMAIN-CONTAINING PROTEIN"/>
    <property type="match status" value="1"/>
</dbReference>
<evidence type="ECO:0000256" key="1">
    <source>
        <dbReference type="ARBA" id="ARBA00022630"/>
    </source>
</evidence>
<evidence type="ECO:0000313" key="7">
    <source>
        <dbReference type="EMBL" id="MFD2565340.1"/>
    </source>
</evidence>